<dbReference type="STRING" id="1285928.SAMN04487894_102418"/>
<feature type="signal peptide" evidence="1">
    <location>
        <begin position="1"/>
        <end position="21"/>
    </location>
</feature>
<sequence length="248" mass="28010">MKYLITFLALAVLLTAIPVHAQKFITSGTVEYEVKTNIKKGLEAEDDMWSRALLDKIPAFSVNYYNFSFQDNKGLYKFDHTGDKQKIGSWLSGVEEDNIWYNDYGTQKYTNLITIDNYNIVEGDLRKIRWKLSPTETTVIAGFNCRKASAVLFDSVYIFAYYTEEIPVTGGPMGLHGLPGLILGVTVPRLYTSWIATSLKLDPAVAIKPPSKGKKVTEAFVMNALNEYGKRWTGGSKFTNTLIWRTFL</sequence>
<proteinExistence type="predicted"/>
<evidence type="ECO:0000313" key="3">
    <source>
        <dbReference type="Proteomes" id="UP000198757"/>
    </source>
</evidence>
<protein>
    <submittedName>
        <fullName evidence="2">GLPGLI family protein</fullName>
    </submittedName>
</protein>
<dbReference type="InterPro" id="IPR005901">
    <property type="entry name" value="GLPGLI"/>
</dbReference>
<organism evidence="2 3">
    <name type="scientific">Niabella drilacis (strain DSM 25811 / CCM 8410 / CCUG 62505 / LMG 26954 / E90)</name>
    <dbReference type="NCBI Taxonomy" id="1285928"/>
    <lineage>
        <taxon>Bacteria</taxon>
        <taxon>Pseudomonadati</taxon>
        <taxon>Bacteroidota</taxon>
        <taxon>Chitinophagia</taxon>
        <taxon>Chitinophagales</taxon>
        <taxon>Chitinophagaceae</taxon>
        <taxon>Niabella</taxon>
    </lineage>
</organism>
<dbReference type="RefSeq" id="WP_090389025.1">
    <property type="nucleotide sequence ID" value="NZ_FMZO01000002.1"/>
</dbReference>
<gene>
    <name evidence="2" type="ORF">SAMN04487894_102418</name>
</gene>
<dbReference type="Pfam" id="PF09697">
    <property type="entry name" value="Porph_ging"/>
    <property type="match status" value="1"/>
</dbReference>
<dbReference type="AlphaFoldDB" id="A0A1G6LPC8"/>
<dbReference type="NCBIfam" id="TIGR01200">
    <property type="entry name" value="GLPGLI"/>
    <property type="match status" value="1"/>
</dbReference>
<dbReference type="OrthoDB" id="1440774at2"/>
<accession>A0A1G6LPC8</accession>
<keyword evidence="1" id="KW-0732">Signal</keyword>
<dbReference type="Proteomes" id="UP000198757">
    <property type="component" value="Unassembled WGS sequence"/>
</dbReference>
<evidence type="ECO:0000256" key="1">
    <source>
        <dbReference type="SAM" id="SignalP"/>
    </source>
</evidence>
<evidence type="ECO:0000313" key="2">
    <source>
        <dbReference type="EMBL" id="SDC45158.1"/>
    </source>
</evidence>
<feature type="chain" id="PRO_5011758073" evidence="1">
    <location>
        <begin position="22"/>
        <end position="248"/>
    </location>
</feature>
<reference evidence="3" key="1">
    <citation type="submission" date="2016-10" db="EMBL/GenBank/DDBJ databases">
        <authorList>
            <person name="Varghese N."/>
            <person name="Submissions S."/>
        </authorList>
    </citation>
    <scope>NUCLEOTIDE SEQUENCE [LARGE SCALE GENOMIC DNA]</scope>
    <source>
        <strain evidence="3">DSM 25811 / CCM 8410 / LMG 26954 / E90</strain>
    </source>
</reference>
<dbReference type="EMBL" id="FMZO01000002">
    <property type="protein sequence ID" value="SDC45158.1"/>
    <property type="molecule type" value="Genomic_DNA"/>
</dbReference>
<name>A0A1G6LPC8_NIADE</name>
<keyword evidence="3" id="KW-1185">Reference proteome</keyword>